<keyword evidence="3" id="KW-1185">Reference proteome</keyword>
<dbReference type="EMBL" id="JAPYYP010000016">
    <property type="protein sequence ID" value="MDA5109352.1"/>
    <property type="molecule type" value="Genomic_DNA"/>
</dbReference>
<dbReference type="Pfam" id="PF05437">
    <property type="entry name" value="AzlD"/>
    <property type="match status" value="1"/>
</dbReference>
<proteinExistence type="predicted"/>
<organism evidence="2 3">
    <name type="scientific">Brevibacillus thermoruber</name>
    <dbReference type="NCBI Taxonomy" id="33942"/>
    <lineage>
        <taxon>Bacteria</taxon>
        <taxon>Bacillati</taxon>
        <taxon>Bacillota</taxon>
        <taxon>Bacilli</taxon>
        <taxon>Bacillales</taxon>
        <taxon>Paenibacillaceae</taxon>
        <taxon>Brevibacillus</taxon>
    </lineage>
</organism>
<keyword evidence="1" id="KW-0812">Transmembrane</keyword>
<feature type="transmembrane region" description="Helical" evidence="1">
    <location>
        <begin position="86"/>
        <end position="104"/>
    </location>
</feature>
<accession>A0A9X3Z3Z4</accession>
<sequence>MSTHPLLLYLVMAAATYLSRRAFLRLPSRHFSARLKNGLSFIPLGIFASLIFPSLFVAEGQLAVQPLFLIASAVCLAVMAVSRNVFISFGVSLGLVVLVSLGVIPL</sequence>
<dbReference type="InterPro" id="IPR008407">
    <property type="entry name" value="Brnchd-chn_aa_trnsp_AzlD"/>
</dbReference>
<feature type="transmembrane region" description="Helical" evidence="1">
    <location>
        <begin position="62"/>
        <end position="81"/>
    </location>
</feature>
<feature type="transmembrane region" description="Helical" evidence="1">
    <location>
        <begin position="6"/>
        <end position="23"/>
    </location>
</feature>
<dbReference type="AlphaFoldDB" id="A0A9X3Z3Z4"/>
<feature type="transmembrane region" description="Helical" evidence="1">
    <location>
        <begin position="35"/>
        <end position="56"/>
    </location>
</feature>
<dbReference type="Proteomes" id="UP001151071">
    <property type="component" value="Unassembled WGS sequence"/>
</dbReference>
<evidence type="ECO:0000256" key="1">
    <source>
        <dbReference type="SAM" id="Phobius"/>
    </source>
</evidence>
<evidence type="ECO:0000313" key="3">
    <source>
        <dbReference type="Proteomes" id="UP001151071"/>
    </source>
</evidence>
<name>A0A9X3Z3Z4_9BACL</name>
<protein>
    <submittedName>
        <fullName evidence="2">AzlD domain-containing protein</fullName>
    </submittedName>
</protein>
<keyword evidence="1" id="KW-0472">Membrane</keyword>
<comment type="caution">
    <text evidence="2">The sequence shown here is derived from an EMBL/GenBank/DDBJ whole genome shotgun (WGS) entry which is preliminary data.</text>
</comment>
<gene>
    <name evidence="2" type="ORF">O3V59_13355</name>
</gene>
<dbReference type="RefSeq" id="WP_081904137.1">
    <property type="nucleotide sequence ID" value="NZ_JAPYYP010000016.1"/>
</dbReference>
<evidence type="ECO:0000313" key="2">
    <source>
        <dbReference type="EMBL" id="MDA5109352.1"/>
    </source>
</evidence>
<keyword evidence="1" id="KW-1133">Transmembrane helix</keyword>
<reference evidence="2" key="1">
    <citation type="submission" date="2022-12" db="EMBL/GenBank/DDBJ databases">
        <title>Draft genome sequence of the thermophilic strain Brevibacillus thermoruber HT42, isolated from Los Humeros, Puebla, Mexico, with biotechnological potential.</title>
        <authorList>
            <person name="Lara Sanchez J."/>
            <person name="Solis Palacios R."/>
            <person name="Bustos Baena A.S."/>
            <person name="Ruz Baez A.E."/>
            <person name="Espinosa Luna G."/>
            <person name="Oliart Ros R.M."/>
        </authorList>
    </citation>
    <scope>NUCLEOTIDE SEQUENCE</scope>
    <source>
        <strain evidence="2">HT42</strain>
    </source>
</reference>